<feature type="domain" description="CheW-like" evidence="1">
    <location>
        <begin position="13"/>
        <end position="153"/>
    </location>
</feature>
<dbReference type="Gene3D" id="2.40.50.180">
    <property type="entry name" value="CheA-289, Domain 4"/>
    <property type="match status" value="1"/>
</dbReference>
<dbReference type="Pfam" id="PF01584">
    <property type="entry name" value="CheW"/>
    <property type="match status" value="1"/>
</dbReference>
<dbReference type="GO" id="GO:0006935">
    <property type="term" value="P:chemotaxis"/>
    <property type="evidence" value="ECO:0007669"/>
    <property type="project" value="InterPro"/>
</dbReference>
<dbReference type="SUPFAM" id="SSF50341">
    <property type="entry name" value="CheW-like"/>
    <property type="match status" value="1"/>
</dbReference>
<evidence type="ECO:0000313" key="3">
    <source>
        <dbReference type="Proteomes" id="UP000182624"/>
    </source>
</evidence>
<organism evidence="2 3">
    <name type="scientific">Butyrivibrio proteoclasticus</name>
    <dbReference type="NCBI Taxonomy" id="43305"/>
    <lineage>
        <taxon>Bacteria</taxon>
        <taxon>Bacillati</taxon>
        <taxon>Bacillota</taxon>
        <taxon>Clostridia</taxon>
        <taxon>Lachnospirales</taxon>
        <taxon>Lachnospiraceae</taxon>
        <taxon>Butyrivibrio</taxon>
    </lineage>
</organism>
<dbReference type="Proteomes" id="UP000182624">
    <property type="component" value="Unassembled WGS sequence"/>
</dbReference>
<gene>
    <name evidence="2" type="ORF">SAMN04487928_1114</name>
</gene>
<protein>
    <submittedName>
        <fullName evidence="2">Purine-binding chemotaxis protein CheW</fullName>
    </submittedName>
</protein>
<dbReference type="GO" id="GO:0007165">
    <property type="term" value="P:signal transduction"/>
    <property type="evidence" value="ECO:0007669"/>
    <property type="project" value="InterPro"/>
</dbReference>
<dbReference type="RefSeq" id="WP_074887157.1">
    <property type="nucleotide sequence ID" value="NZ_FOXO01000011.1"/>
</dbReference>
<dbReference type="AlphaFoldDB" id="A0A1I5U1U5"/>
<reference evidence="3" key="1">
    <citation type="submission" date="2016-10" db="EMBL/GenBank/DDBJ databases">
        <authorList>
            <person name="Varghese N."/>
            <person name="Submissions S."/>
        </authorList>
    </citation>
    <scope>NUCLEOTIDE SEQUENCE [LARGE SCALE GENOMIC DNA]</scope>
    <source>
        <strain evidence="3">P18</strain>
    </source>
</reference>
<dbReference type="EMBL" id="FOXO01000011">
    <property type="protein sequence ID" value="SFP89141.1"/>
    <property type="molecule type" value="Genomic_DNA"/>
</dbReference>
<evidence type="ECO:0000259" key="1">
    <source>
        <dbReference type="PROSITE" id="PS50851"/>
    </source>
</evidence>
<dbReference type="InterPro" id="IPR036061">
    <property type="entry name" value="CheW-like_dom_sf"/>
</dbReference>
<dbReference type="PANTHER" id="PTHR22617">
    <property type="entry name" value="CHEMOTAXIS SENSOR HISTIDINE KINASE-RELATED"/>
    <property type="match status" value="1"/>
</dbReference>
<dbReference type="InterPro" id="IPR002545">
    <property type="entry name" value="CheW-lke_dom"/>
</dbReference>
<accession>A0A1I5U1U5</accession>
<dbReference type="Gene3D" id="2.30.30.40">
    <property type="entry name" value="SH3 Domains"/>
    <property type="match status" value="1"/>
</dbReference>
<keyword evidence="3" id="KW-1185">Reference proteome</keyword>
<dbReference type="GO" id="GO:0005829">
    <property type="term" value="C:cytosol"/>
    <property type="evidence" value="ECO:0007669"/>
    <property type="project" value="TreeGrafter"/>
</dbReference>
<dbReference type="InterPro" id="IPR039315">
    <property type="entry name" value="CheW"/>
</dbReference>
<dbReference type="PANTHER" id="PTHR22617:SF23">
    <property type="entry name" value="CHEMOTAXIS PROTEIN CHEW"/>
    <property type="match status" value="1"/>
</dbReference>
<sequence length="154" mass="17192">MSELTKFNRKEDESKYIIFKINQELYAIDVQSVNNIIQMPAITKVPSSPRYFKGIINLRGEIIPVMSLRRRMNFEDDSFTSNSRVIILNIGEGNLLGIVVDEVSDVRNIPGSMIEQPSPFLKSEESVVRGVGKIDDMIISILSVDSVVGQSVAS</sequence>
<dbReference type="SMART" id="SM00260">
    <property type="entry name" value="CheW"/>
    <property type="match status" value="1"/>
</dbReference>
<evidence type="ECO:0000313" key="2">
    <source>
        <dbReference type="EMBL" id="SFP89141.1"/>
    </source>
</evidence>
<name>A0A1I5U1U5_9FIRM</name>
<dbReference type="PROSITE" id="PS50851">
    <property type="entry name" value="CHEW"/>
    <property type="match status" value="1"/>
</dbReference>
<proteinExistence type="predicted"/>
<dbReference type="OrthoDB" id="9794382at2"/>